<dbReference type="STRING" id="457427.SSOG_06012"/>
<accession>D9WT77</accession>
<keyword evidence="3" id="KW-1185">Reference proteome</keyword>
<evidence type="ECO:0000313" key="2">
    <source>
        <dbReference type="EMBL" id="EFL26298.1"/>
    </source>
</evidence>
<dbReference type="InterPro" id="IPR026467">
    <property type="entry name" value="Ser/Gly_Cys_C_dom"/>
</dbReference>
<organism evidence="2 3">
    <name type="scientific">Streptomyces himastatinicus ATCC 53653</name>
    <dbReference type="NCBI Taxonomy" id="457427"/>
    <lineage>
        <taxon>Bacteria</taxon>
        <taxon>Bacillati</taxon>
        <taxon>Actinomycetota</taxon>
        <taxon>Actinomycetes</taxon>
        <taxon>Kitasatosporales</taxon>
        <taxon>Streptomycetaceae</taxon>
        <taxon>Streptomyces</taxon>
        <taxon>Streptomyces violaceusniger group</taxon>
    </lineage>
</organism>
<dbReference type="Pfam" id="PF24409">
    <property type="entry name" value="wHTH-PRTase_assc"/>
    <property type="match status" value="1"/>
</dbReference>
<gene>
    <name evidence="2" type="ORF">SSOG_06012</name>
</gene>
<dbReference type="Proteomes" id="UP000003963">
    <property type="component" value="Unassembled WGS sequence"/>
</dbReference>
<dbReference type="AlphaFoldDB" id="D9WT77"/>
<protein>
    <recommendedName>
        <fullName evidence="1">PRTase associated wHTH domain-containing protein</fullName>
    </recommendedName>
</protein>
<proteinExistence type="predicted"/>
<dbReference type="NCBIfam" id="TIGR04222">
    <property type="entry name" value="near_uncomplex"/>
    <property type="match status" value="1"/>
</dbReference>
<evidence type="ECO:0000259" key="1">
    <source>
        <dbReference type="Pfam" id="PF24409"/>
    </source>
</evidence>
<name>D9WT77_9ACTN</name>
<dbReference type="InterPro" id="IPR057055">
    <property type="entry name" value="wHTH-PRTase_assoc"/>
</dbReference>
<dbReference type="EMBL" id="GG657754">
    <property type="protein sequence ID" value="EFL26298.1"/>
    <property type="molecule type" value="Genomic_DNA"/>
</dbReference>
<dbReference type="HOGENOM" id="CLU_1331306_0_0_11"/>
<feature type="domain" description="PRTase associated wHTH" evidence="1">
    <location>
        <begin position="77"/>
        <end position="135"/>
    </location>
</feature>
<sequence length="206" mass="22053">MGMEGGIPMRGIFRRSADAAPQTLDLYDIAYLSGAPQRMMEVALVALHERGVMRIRLSRVRVVGEPADQPAHPVERAVLALCRRRSRSTISLLGAVEIGPEVEEIHRRMVSSGLITPRRARLTRAGRQHLEAAEQSGAYPAYVFEGLAALPDNALRYHIGEVIEPPLTLGRRLIRLGEALDDWGAGHGHDGGGHSCGGGGGGGGSD</sequence>
<evidence type="ECO:0000313" key="3">
    <source>
        <dbReference type="Proteomes" id="UP000003963"/>
    </source>
</evidence>
<reference evidence="2 3" key="1">
    <citation type="submission" date="2009-02" db="EMBL/GenBank/DDBJ databases">
        <title>Annotation of Streptomyces hygroscopicus strain ATCC 53653.</title>
        <authorList>
            <consortium name="The Broad Institute Genome Sequencing Platform"/>
            <consortium name="Broad Institute Microbial Sequencing Center"/>
            <person name="Fischbach M."/>
            <person name="Godfrey P."/>
            <person name="Ward D."/>
            <person name="Young S."/>
            <person name="Zeng Q."/>
            <person name="Koehrsen M."/>
            <person name="Alvarado L."/>
            <person name="Berlin A.M."/>
            <person name="Bochicchio J."/>
            <person name="Borenstein D."/>
            <person name="Chapman S.B."/>
            <person name="Chen Z."/>
            <person name="Engels R."/>
            <person name="Freedman E."/>
            <person name="Gellesch M."/>
            <person name="Goldberg J."/>
            <person name="Griggs A."/>
            <person name="Gujja S."/>
            <person name="Heilman E.R."/>
            <person name="Heiman D.I."/>
            <person name="Hepburn T.A."/>
            <person name="Howarth C."/>
            <person name="Jen D."/>
            <person name="Larson L."/>
            <person name="Lewis B."/>
            <person name="Mehta T."/>
            <person name="Park D."/>
            <person name="Pearson M."/>
            <person name="Richards J."/>
            <person name="Roberts A."/>
            <person name="Saif S."/>
            <person name="Shea T.D."/>
            <person name="Shenoy N."/>
            <person name="Sisk P."/>
            <person name="Stolte C."/>
            <person name="Sykes S.N."/>
            <person name="Thomson T."/>
            <person name="Walk T."/>
            <person name="White J."/>
            <person name="Yandava C."/>
            <person name="Straight P."/>
            <person name="Clardy J."/>
            <person name="Hung D."/>
            <person name="Kolter R."/>
            <person name="Mekalanos J."/>
            <person name="Walker S."/>
            <person name="Walsh C.T."/>
            <person name="Wieland-Brown L.C."/>
            <person name="Haas B."/>
            <person name="Nusbaum C."/>
            <person name="Birren B."/>
        </authorList>
    </citation>
    <scope>NUCLEOTIDE SEQUENCE [LARGE SCALE GENOMIC DNA]</scope>
    <source>
        <strain evidence="2 3">ATCC 53653</strain>
    </source>
</reference>